<evidence type="ECO:0000259" key="7">
    <source>
        <dbReference type="Pfam" id="PF00361"/>
    </source>
</evidence>
<feature type="transmembrane region" description="Helical" evidence="6">
    <location>
        <begin position="326"/>
        <end position="346"/>
    </location>
</feature>
<keyword evidence="4 6" id="KW-0472">Membrane</keyword>
<keyword evidence="2 5" id="KW-0812">Transmembrane</keyword>
<evidence type="ECO:0000256" key="5">
    <source>
        <dbReference type="RuleBase" id="RU000320"/>
    </source>
</evidence>
<keyword evidence="3 6" id="KW-1133">Transmembrane helix</keyword>
<evidence type="ECO:0000313" key="8">
    <source>
        <dbReference type="EMBL" id="MFD0803793.1"/>
    </source>
</evidence>
<organism evidence="8 9">
    <name type="scientific">Streptomonospora algeriensis</name>
    <dbReference type="NCBI Taxonomy" id="995084"/>
    <lineage>
        <taxon>Bacteria</taxon>
        <taxon>Bacillati</taxon>
        <taxon>Actinomycetota</taxon>
        <taxon>Actinomycetes</taxon>
        <taxon>Streptosporangiales</taxon>
        <taxon>Nocardiopsidaceae</taxon>
        <taxon>Streptomonospora</taxon>
    </lineage>
</organism>
<feature type="transmembrane region" description="Helical" evidence="6">
    <location>
        <begin position="128"/>
        <end position="152"/>
    </location>
</feature>
<dbReference type="EMBL" id="JBHTHR010001127">
    <property type="protein sequence ID" value="MFD0803793.1"/>
    <property type="molecule type" value="Genomic_DNA"/>
</dbReference>
<dbReference type="InterPro" id="IPR001750">
    <property type="entry name" value="ND/Mrp_TM"/>
</dbReference>
<evidence type="ECO:0000256" key="2">
    <source>
        <dbReference type="ARBA" id="ARBA00022692"/>
    </source>
</evidence>
<dbReference type="Pfam" id="PF00361">
    <property type="entry name" value="Proton_antipo_M"/>
    <property type="match status" value="1"/>
</dbReference>
<evidence type="ECO:0000256" key="6">
    <source>
        <dbReference type="SAM" id="Phobius"/>
    </source>
</evidence>
<feature type="transmembrane region" description="Helical" evidence="6">
    <location>
        <begin position="253"/>
        <end position="273"/>
    </location>
</feature>
<sequence length="382" mass="38590">TGLHAARVAVLAATGLVVLAGSDSLAGARRESEAYVLLLLAAVGSLVVAGANGLLVLVMGYLLASIPLYAMVAFAKDAPGTEAGLKYFLMGALFGVVLLGGTTVLLAAGGATGYLLLGAGLPEAPRAAAAAGAIAVLAALLFKAGAVPAHFWVPDTTEGASAPVAAFITTVPKIGALVAAYRLGSALPLEAVGDWSLLVAAAAAATMVLGNLAAFAQDSVRRLLAYSTIGQVGFLLMAVAASGRAEAALPGLLYYLLAYALTNVGAFAVVCALPHAQRLDQWRGLFGRHPWLALSLVVCLLGLVGTPPTAVFVGKLTVFTAAFDAGMVWLVVLAAAVTVASLFYYLRWILPLFRPADAQTVGAAEPPGRWSTAAALAAAVLS</sequence>
<feature type="transmembrane region" description="Helical" evidence="6">
    <location>
        <begin position="34"/>
        <end position="64"/>
    </location>
</feature>
<evidence type="ECO:0000256" key="3">
    <source>
        <dbReference type="ARBA" id="ARBA00022989"/>
    </source>
</evidence>
<protein>
    <submittedName>
        <fullName evidence="8">NADH-quinone oxidoreductase subunit N</fullName>
    </submittedName>
</protein>
<keyword evidence="9" id="KW-1185">Reference proteome</keyword>
<evidence type="ECO:0000313" key="9">
    <source>
        <dbReference type="Proteomes" id="UP001596956"/>
    </source>
</evidence>
<feature type="transmembrane region" description="Helical" evidence="6">
    <location>
        <begin position="85"/>
        <end position="108"/>
    </location>
</feature>
<feature type="transmembrane region" description="Helical" evidence="6">
    <location>
        <begin position="285"/>
        <end position="306"/>
    </location>
</feature>
<feature type="transmembrane region" description="Helical" evidence="6">
    <location>
        <begin position="223"/>
        <end position="241"/>
    </location>
</feature>
<feature type="domain" description="NADH:quinone oxidoreductase/Mrp antiporter transmembrane" evidence="7">
    <location>
        <begin position="51"/>
        <end position="335"/>
    </location>
</feature>
<feature type="non-terminal residue" evidence="8">
    <location>
        <position position="1"/>
    </location>
</feature>
<evidence type="ECO:0000256" key="4">
    <source>
        <dbReference type="ARBA" id="ARBA00023136"/>
    </source>
</evidence>
<dbReference type="Proteomes" id="UP001596956">
    <property type="component" value="Unassembled WGS sequence"/>
</dbReference>
<feature type="transmembrane region" description="Helical" evidence="6">
    <location>
        <begin position="164"/>
        <end position="183"/>
    </location>
</feature>
<feature type="non-terminal residue" evidence="8">
    <location>
        <position position="382"/>
    </location>
</feature>
<comment type="subcellular location">
    <subcellularLocation>
        <location evidence="1">Endomembrane system</location>
        <topology evidence="1">Multi-pass membrane protein</topology>
    </subcellularLocation>
    <subcellularLocation>
        <location evidence="5">Membrane</location>
        <topology evidence="5">Multi-pass membrane protein</topology>
    </subcellularLocation>
</comment>
<comment type="caution">
    <text evidence="8">The sequence shown here is derived from an EMBL/GenBank/DDBJ whole genome shotgun (WGS) entry which is preliminary data.</text>
</comment>
<gene>
    <name evidence="8" type="ORF">ACFQZU_21080</name>
</gene>
<reference evidence="9" key="1">
    <citation type="journal article" date="2019" name="Int. J. Syst. Evol. Microbiol.">
        <title>The Global Catalogue of Microorganisms (GCM) 10K type strain sequencing project: providing services to taxonomists for standard genome sequencing and annotation.</title>
        <authorList>
            <consortium name="The Broad Institute Genomics Platform"/>
            <consortium name="The Broad Institute Genome Sequencing Center for Infectious Disease"/>
            <person name="Wu L."/>
            <person name="Ma J."/>
        </authorList>
    </citation>
    <scope>NUCLEOTIDE SEQUENCE [LARGE SCALE GENOMIC DNA]</scope>
    <source>
        <strain evidence="9">CCUG 63369</strain>
    </source>
</reference>
<feature type="transmembrane region" description="Helical" evidence="6">
    <location>
        <begin position="195"/>
        <end position="216"/>
    </location>
</feature>
<dbReference type="PANTHER" id="PTHR22773">
    <property type="entry name" value="NADH DEHYDROGENASE"/>
    <property type="match status" value="1"/>
</dbReference>
<evidence type="ECO:0000256" key="1">
    <source>
        <dbReference type="ARBA" id="ARBA00004127"/>
    </source>
</evidence>
<accession>A0ABW3BK69</accession>
<proteinExistence type="predicted"/>
<name>A0ABW3BK69_9ACTN</name>